<protein>
    <submittedName>
        <fullName evidence="3">Regulator of sirC expression with transglutaminase-like and TPR domain</fullName>
    </submittedName>
</protein>
<dbReference type="PANTHER" id="PTHR31350:SF21">
    <property type="entry name" value="F-BOX ONLY PROTEIN 21"/>
    <property type="match status" value="1"/>
</dbReference>
<dbReference type="PANTHER" id="PTHR31350">
    <property type="entry name" value="SI:DKEY-261L7.2"/>
    <property type="match status" value="1"/>
</dbReference>
<evidence type="ECO:0000256" key="1">
    <source>
        <dbReference type="ARBA" id="ARBA00007100"/>
    </source>
</evidence>
<gene>
    <name evidence="3" type="ORF">HNQ40_000861</name>
</gene>
<proteinExistence type="inferred from homology"/>
<feature type="domain" description="Protein SirB1 N-terminal" evidence="2">
    <location>
        <begin position="51"/>
        <end position="208"/>
    </location>
</feature>
<reference evidence="3 4" key="1">
    <citation type="submission" date="2020-08" db="EMBL/GenBank/DDBJ databases">
        <title>Genomic Encyclopedia of Type Strains, Phase IV (KMG-IV): sequencing the most valuable type-strain genomes for metagenomic binning, comparative biology and taxonomic classification.</title>
        <authorList>
            <person name="Goeker M."/>
        </authorList>
    </citation>
    <scope>NUCLEOTIDE SEQUENCE [LARGE SCALE GENOMIC DNA]</scope>
    <source>
        <strain evidence="3 4">DSM 103725</strain>
    </source>
</reference>
<dbReference type="EMBL" id="JACHGY010000001">
    <property type="protein sequence ID" value="MBB6429055.1"/>
    <property type="molecule type" value="Genomic_DNA"/>
</dbReference>
<sequence length="238" mass="26377">MNPSEPTPLHCRPQAFETLAEELDAIDTTRGLVRCAVAVSMHQLEEASPDDVEGEIVTLATSISDRVNSDQPQALLAHTHAVLFEEARFTGNTSDYYHPDNSYLPRVLETRQGLPITLVMVYKAVLETVGVRVLGINAPGHFLAGVSDLPENEKPGTPKLLIDPFHGGKMLNREEAFTRIEEIAGGSVLRDDSLLRPATHTEWLIRLIQNLVTAFDKLDQRDDMAAMLEMRALVESIR</sequence>
<comment type="similarity">
    <text evidence="1">Belongs to the UPF0162 family.</text>
</comment>
<accession>A0A7X0H764</accession>
<comment type="caution">
    <text evidence="3">The sequence shown here is derived from an EMBL/GenBank/DDBJ whole genome shotgun (WGS) entry which is preliminary data.</text>
</comment>
<evidence type="ECO:0000259" key="2">
    <source>
        <dbReference type="Pfam" id="PF13369"/>
    </source>
</evidence>
<keyword evidence="4" id="KW-1185">Reference proteome</keyword>
<name>A0A7X0H764_9BACT</name>
<dbReference type="Pfam" id="PF13369">
    <property type="entry name" value="Transglut_core2"/>
    <property type="match status" value="1"/>
</dbReference>
<dbReference type="Proteomes" id="UP000541810">
    <property type="component" value="Unassembled WGS sequence"/>
</dbReference>
<evidence type="ECO:0000313" key="3">
    <source>
        <dbReference type="EMBL" id="MBB6429055.1"/>
    </source>
</evidence>
<dbReference type="RefSeq" id="WP_184676655.1">
    <property type="nucleotide sequence ID" value="NZ_JACHGY010000001.1"/>
</dbReference>
<evidence type="ECO:0000313" key="4">
    <source>
        <dbReference type="Proteomes" id="UP000541810"/>
    </source>
</evidence>
<dbReference type="AlphaFoldDB" id="A0A7X0H764"/>
<dbReference type="InterPro" id="IPR032698">
    <property type="entry name" value="SirB1_N"/>
</dbReference>
<organism evidence="3 4">
    <name type="scientific">Algisphaera agarilytica</name>
    <dbReference type="NCBI Taxonomy" id="1385975"/>
    <lineage>
        <taxon>Bacteria</taxon>
        <taxon>Pseudomonadati</taxon>
        <taxon>Planctomycetota</taxon>
        <taxon>Phycisphaerae</taxon>
        <taxon>Phycisphaerales</taxon>
        <taxon>Phycisphaeraceae</taxon>
        <taxon>Algisphaera</taxon>
    </lineage>
</organism>